<comment type="catalytic activity">
    <reaction evidence="16">
        <text>a 2'-deoxycytidine in DNA + S-adenosyl-L-methionine = a 5-methyl-2'-deoxycytidine in DNA + S-adenosyl-L-homocysteine + H(+)</text>
        <dbReference type="Rhea" id="RHEA:13681"/>
        <dbReference type="Rhea" id="RHEA-COMP:11369"/>
        <dbReference type="Rhea" id="RHEA-COMP:11370"/>
        <dbReference type="ChEBI" id="CHEBI:15378"/>
        <dbReference type="ChEBI" id="CHEBI:57856"/>
        <dbReference type="ChEBI" id="CHEBI:59789"/>
        <dbReference type="ChEBI" id="CHEBI:85452"/>
        <dbReference type="ChEBI" id="CHEBI:85454"/>
        <dbReference type="EC" id="2.1.1.37"/>
    </reaction>
</comment>
<dbReference type="Gene3D" id="3.40.50.150">
    <property type="entry name" value="Vaccinia Virus protein VP39"/>
    <property type="match status" value="1"/>
</dbReference>
<dbReference type="Proteomes" id="UP000825367">
    <property type="component" value="Chromosome"/>
</dbReference>
<dbReference type="SUPFAM" id="SSF53335">
    <property type="entry name" value="S-adenosyl-L-methionine-dependent methyltransferases"/>
    <property type="match status" value="1"/>
</dbReference>
<dbReference type="PROSITE" id="PS00094">
    <property type="entry name" value="C5_MTASE_1"/>
    <property type="match status" value="1"/>
</dbReference>
<keyword evidence="4 14" id="KW-0808">Transferase</keyword>
<dbReference type="InterPro" id="IPR023170">
    <property type="entry name" value="HhH_base_excis_C"/>
</dbReference>
<evidence type="ECO:0000256" key="4">
    <source>
        <dbReference type="ARBA" id="ARBA00022679"/>
    </source>
</evidence>
<keyword evidence="9" id="KW-0378">Hydrolase</keyword>
<keyword evidence="7" id="KW-0680">Restriction system</keyword>
<sequence>MSEQVTEISTPNYAVKQVRGPFVELPDHPGHTASEKELVALCNDLRSHGVPLAADLFSGAGGMSLGLEDAGFRVVLGVDHYRFAVETHRHHFAGMSVEEDMADPETIQRVAKILKRNKVDLLAGGPPCQPFSRAGRSMIRHRVMTGAADPHDERRDLWRSFLEVVQLARPRAVMMENVPDMALDREMFILRSMTEELEQLGYSVSARVIESWRYGAPQMRQRLLFVALRDGLAFSWPQESEKRVTLWNAIGDMPEVEGGWRPDGGAFGWADYAGPRTEYQTWMRRRVSAEDTEKLFDHITRPVREDDRAAFESMTHKTKYTDLAPEFQRYRKDIFDDKYKKLDENDLSRTITAHIAKDGYWYIHPRQARTLTVREAARIQTFPDDFRFAGPPSVAFKQIGNAVPPLVGQVIGEAVQAALREATKTRLSTRKTSMELARWFRKQHLIPSMPWLTTTNRWKFVLGEMLLDRATPTVVNAVWRVIDTGTHELQPGLLPDAAALDLLGELMSGVGRGQRVSAVRQLVEQMAAAPDALWQPTIERGALPAISPALADLVELALPVTVGDGESEEPVLITKGVLRVASRFQGNDADKRNVQTDGRIAVASMIGFSEHSRPAHLGLIALANEICVVDRPRCSGCPLRRWCASALV</sequence>
<evidence type="ECO:0000256" key="16">
    <source>
        <dbReference type="RuleBase" id="RU000417"/>
    </source>
</evidence>
<dbReference type="Gene3D" id="1.10.340.30">
    <property type="entry name" value="Hypothetical protein, domain 2"/>
    <property type="match status" value="1"/>
</dbReference>
<keyword evidence="10" id="KW-0408">Iron</keyword>
<evidence type="ECO:0000256" key="10">
    <source>
        <dbReference type="ARBA" id="ARBA00023004"/>
    </source>
</evidence>
<evidence type="ECO:0000256" key="11">
    <source>
        <dbReference type="ARBA" id="ARBA00023014"/>
    </source>
</evidence>
<keyword evidence="13" id="KW-0326">Glycosidase</keyword>
<dbReference type="InterPro" id="IPR029063">
    <property type="entry name" value="SAM-dependent_MTases_sf"/>
</dbReference>
<dbReference type="PROSITE" id="PS00764">
    <property type="entry name" value="ENDONUCLEASE_III_1"/>
    <property type="match status" value="1"/>
</dbReference>
<evidence type="ECO:0000256" key="2">
    <source>
        <dbReference type="ARBA" id="ARBA00008343"/>
    </source>
</evidence>
<comment type="cofactor">
    <cofactor evidence="1">
        <name>[4Fe-4S] cluster</name>
        <dbReference type="ChEBI" id="CHEBI:49883"/>
    </cofactor>
</comment>
<dbReference type="EC" id="2.1.1.37" evidence="16"/>
<keyword evidence="18" id="KW-1185">Reference proteome</keyword>
<name>A0ABX8VIZ9_9MYCO</name>
<keyword evidence="3 14" id="KW-0489">Methyltransferase</keyword>
<dbReference type="PANTHER" id="PTHR10629">
    <property type="entry name" value="CYTOSINE-SPECIFIC METHYLTRANSFERASE"/>
    <property type="match status" value="1"/>
</dbReference>
<evidence type="ECO:0000256" key="13">
    <source>
        <dbReference type="ARBA" id="ARBA00023295"/>
    </source>
</evidence>
<accession>A0ABX8VIZ9</accession>
<protein>
    <recommendedName>
        <fullName evidence="16">Cytosine-specific methyltransferase</fullName>
        <ecNumber evidence="16">2.1.1.37</ecNumber>
    </recommendedName>
</protein>
<evidence type="ECO:0000256" key="12">
    <source>
        <dbReference type="ARBA" id="ARBA00023204"/>
    </source>
</evidence>
<dbReference type="PANTHER" id="PTHR10629:SF52">
    <property type="entry name" value="DNA (CYTOSINE-5)-METHYLTRANSFERASE 1"/>
    <property type="match status" value="1"/>
</dbReference>
<dbReference type="Gene3D" id="1.10.1670.10">
    <property type="entry name" value="Helix-hairpin-Helix base-excision DNA repair enzymes (C-terminal)"/>
    <property type="match status" value="1"/>
</dbReference>
<comment type="similarity">
    <text evidence="14 15">Belongs to the class I-like SAM-binding methyltransferase superfamily. C5-methyltransferase family.</text>
</comment>
<dbReference type="Pfam" id="PF00145">
    <property type="entry name" value="DNA_methylase"/>
    <property type="match status" value="1"/>
</dbReference>
<keyword evidence="8" id="KW-0227">DNA damage</keyword>
<dbReference type="InterPro" id="IPR001525">
    <property type="entry name" value="C5_MeTfrase"/>
</dbReference>
<reference evidence="17 18" key="1">
    <citation type="submission" date="2021-07" db="EMBL/GenBank/DDBJ databases">
        <title>Whole genome sequencing of non-tuberculosis mycobacteria type-strains.</title>
        <authorList>
            <person name="Igarashi Y."/>
            <person name="Osugi A."/>
            <person name="Mitarai S."/>
        </authorList>
    </citation>
    <scope>NUCLEOTIDE SEQUENCE [LARGE SCALE GENOMIC DNA]</scope>
    <source>
        <strain evidence="17 18">JCM 16370</strain>
    </source>
</reference>
<evidence type="ECO:0000256" key="5">
    <source>
        <dbReference type="ARBA" id="ARBA00022691"/>
    </source>
</evidence>
<dbReference type="InterPro" id="IPR011257">
    <property type="entry name" value="DNA_glycosylase"/>
</dbReference>
<feature type="active site" evidence="14">
    <location>
        <position position="128"/>
    </location>
</feature>
<evidence type="ECO:0000256" key="15">
    <source>
        <dbReference type="RuleBase" id="RU000416"/>
    </source>
</evidence>
<dbReference type="InterPro" id="IPR050390">
    <property type="entry name" value="C5-Methyltransferase"/>
</dbReference>
<evidence type="ECO:0000256" key="7">
    <source>
        <dbReference type="ARBA" id="ARBA00022747"/>
    </source>
</evidence>
<dbReference type="InterPro" id="IPR031303">
    <property type="entry name" value="C5_meth_CS"/>
</dbReference>
<keyword evidence="6" id="KW-0479">Metal-binding</keyword>
<evidence type="ECO:0000313" key="18">
    <source>
        <dbReference type="Proteomes" id="UP000825367"/>
    </source>
</evidence>
<evidence type="ECO:0000256" key="8">
    <source>
        <dbReference type="ARBA" id="ARBA00022763"/>
    </source>
</evidence>
<keyword evidence="11" id="KW-0411">Iron-sulfur</keyword>
<dbReference type="GO" id="GO:0032259">
    <property type="term" value="P:methylation"/>
    <property type="evidence" value="ECO:0007669"/>
    <property type="project" value="UniProtKB-KW"/>
</dbReference>
<evidence type="ECO:0000256" key="14">
    <source>
        <dbReference type="PROSITE-ProRule" id="PRU01016"/>
    </source>
</evidence>
<evidence type="ECO:0000256" key="9">
    <source>
        <dbReference type="ARBA" id="ARBA00022801"/>
    </source>
</evidence>
<dbReference type="NCBIfam" id="TIGR00675">
    <property type="entry name" value="dcm"/>
    <property type="match status" value="1"/>
</dbReference>
<organism evidence="17 18">
    <name type="scientific">Mycolicibacterium pallens</name>
    <dbReference type="NCBI Taxonomy" id="370524"/>
    <lineage>
        <taxon>Bacteria</taxon>
        <taxon>Bacillati</taxon>
        <taxon>Actinomycetota</taxon>
        <taxon>Actinomycetes</taxon>
        <taxon>Mycobacteriales</taxon>
        <taxon>Mycobacteriaceae</taxon>
        <taxon>Mycolicibacterium</taxon>
    </lineage>
</organism>
<dbReference type="PRINTS" id="PR00105">
    <property type="entry name" value="C5METTRFRASE"/>
</dbReference>
<gene>
    <name evidence="17" type="primary">dcm</name>
    <name evidence="17" type="ORF">K0O64_04235</name>
</gene>
<dbReference type="GO" id="GO:0003886">
    <property type="term" value="F:DNA (cytosine-5-)-methyltransferase activity"/>
    <property type="evidence" value="ECO:0007669"/>
    <property type="project" value="UniProtKB-EC"/>
</dbReference>
<dbReference type="RefSeq" id="WP_220046089.1">
    <property type="nucleotide sequence ID" value="NZ_BAAAVX010000003.1"/>
</dbReference>
<evidence type="ECO:0000313" key="17">
    <source>
        <dbReference type="EMBL" id="QYL17777.1"/>
    </source>
</evidence>
<keyword evidence="5 14" id="KW-0949">S-adenosyl-L-methionine</keyword>
<dbReference type="Gene3D" id="3.90.120.10">
    <property type="entry name" value="DNA Methylase, subunit A, domain 2"/>
    <property type="match status" value="1"/>
</dbReference>
<evidence type="ECO:0000256" key="1">
    <source>
        <dbReference type="ARBA" id="ARBA00001966"/>
    </source>
</evidence>
<dbReference type="InterPro" id="IPR004035">
    <property type="entry name" value="Endouclease-III_FeS-bd_BS"/>
</dbReference>
<comment type="similarity">
    <text evidence="2">Belongs to the Nth/MutY family.</text>
</comment>
<evidence type="ECO:0000256" key="6">
    <source>
        <dbReference type="ARBA" id="ARBA00022723"/>
    </source>
</evidence>
<proteinExistence type="inferred from homology"/>
<dbReference type="EMBL" id="CP080333">
    <property type="protein sequence ID" value="QYL17777.1"/>
    <property type="molecule type" value="Genomic_DNA"/>
</dbReference>
<dbReference type="PROSITE" id="PS51679">
    <property type="entry name" value="SAM_MT_C5"/>
    <property type="match status" value="1"/>
</dbReference>
<evidence type="ECO:0000256" key="3">
    <source>
        <dbReference type="ARBA" id="ARBA00022603"/>
    </source>
</evidence>
<dbReference type="InterPro" id="IPR018117">
    <property type="entry name" value="C5_DNA_meth_AS"/>
</dbReference>
<keyword evidence="12" id="KW-0234">DNA repair</keyword>
<dbReference type="PROSITE" id="PS00095">
    <property type="entry name" value="C5_MTASE_2"/>
    <property type="match status" value="1"/>
</dbReference>
<dbReference type="SUPFAM" id="SSF48150">
    <property type="entry name" value="DNA-glycosylase"/>
    <property type="match status" value="1"/>
</dbReference>